<feature type="region of interest" description="Disordered" evidence="1">
    <location>
        <begin position="89"/>
        <end position="112"/>
    </location>
</feature>
<proteinExistence type="predicted"/>
<evidence type="ECO:0000313" key="2">
    <source>
        <dbReference type="EMBL" id="CAE6800666.1"/>
    </source>
</evidence>
<dbReference type="EMBL" id="CAJNBJ010000021">
    <property type="protein sequence ID" value="CAE6800666.1"/>
    <property type="molecule type" value="Genomic_DNA"/>
</dbReference>
<accession>A0ABM8SC61</accession>
<name>A0ABM8SC61_9BACT</name>
<evidence type="ECO:0008006" key="4">
    <source>
        <dbReference type="Google" id="ProtNLM"/>
    </source>
</evidence>
<organism evidence="2 3">
    <name type="scientific">Nitrospira defluvii</name>
    <dbReference type="NCBI Taxonomy" id="330214"/>
    <lineage>
        <taxon>Bacteria</taxon>
        <taxon>Pseudomonadati</taxon>
        <taxon>Nitrospirota</taxon>
        <taxon>Nitrospiria</taxon>
        <taxon>Nitrospirales</taxon>
        <taxon>Nitrospiraceae</taxon>
        <taxon>Nitrospira</taxon>
    </lineage>
</organism>
<dbReference type="Proteomes" id="UP000675880">
    <property type="component" value="Unassembled WGS sequence"/>
</dbReference>
<reference evidence="2 3" key="1">
    <citation type="submission" date="2021-02" db="EMBL/GenBank/DDBJ databases">
        <authorList>
            <person name="Han P."/>
        </authorList>
    </citation>
    <scope>NUCLEOTIDE SEQUENCE [LARGE SCALE GENOMIC DNA]</scope>
    <source>
        <strain evidence="2">Candidatus Nitrospira sp. ZN2</strain>
    </source>
</reference>
<protein>
    <recommendedName>
        <fullName evidence="4">Secreted protein</fullName>
    </recommendedName>
</protein>
<evidence type="ECO:0000256" key="1">
    <source>
        <dbReference type="SAM" id="MobiDB-lite"/>
    </source>
</evidence>
<comment type="caution">
    <text evidence="2">The sequence shown here is derived from an EMBL/GenBank/DDBJ whole genome shotgun (WGS) entry which is preliminary data.</text>
</comment>
<evidence type="ECO:0000313" key="3">
    <source>
        <dbReference type="Proteomes" id="UP000675880"/>
    </source>
</evidence>
<keyword evidence="3" id="KW-1185">Reference proteome</keyword>
<gene>
    <name evidence="2" type="ORF">NSPZN2_80047</name>
</gene>
<dbReference type="RefSeq" id="WP_213044214.1">
    <property type="nucleotide sequence ID" value="NZ_CAJNBJ010000021.1"/>
</dbReference>
<sequence>MSIPTLMIRLCFVLAYLVLALPLPLVLLDHQLGLLMGNPAHTTLDDHAWLDHAAGAGEVSGGSASCVAEVFAPTSDSSQVLSASFEVSLPSVRGPPPPIRSRAEYLSRGGPA</sequence>